<dbReference type="GeneID" id="4909815"/>
<evidence type="ECO:0000313" key="4">
    <source>
        <dbReference type="Proteomes" id="UP000001431"/>
    </source>
</evidence>
<keyword evidence="2" id="KW-0472">Membrane</keyword>
<dbReference type="PANTHER" id="PTHR31272:SF9">
    <property type="entry name" value="BLL1027 PROTEIN"/>
    <property type="match status" value="1"/>
</dbReference>
<accession>A3MTK0</accession>
<organism evidence="3 4">
    <name type="scientific">Pyrobaculum calidifontis (strain DSM 21063 / JCM 11548 / VA1)</name>
    <dbReference type="NCBI Taxonomy" id="410359"/>
    <lineage>
        <taxon>Archaea</taxon>
        <taxon>Thermoproteota</taxon>
        <taxon>Thermoprotei</taxon>
        <taxon>Thermoproteales</taxon>
        <taxon>Thermoproteaceae</taxon>
        <taxon>Pyrobaculum</taxon>
    </lineage>
</organism>
<keyword evidence="2" id="KW-1133">Transmembrane helix</keyword>
<proteinExistence type="predicted"/>
<evidence type="ECO:0000313" key="3">
    <source>
        <dbReference type="EMBL" id="ABO07967.1"/>
    </source>
</evidence>
<dbReference type="STRING" id="410359.Pcal_0540"/>
<feature type="compositionally biased region" description="Low complexity" evidence="1">
    <location>
        <begin position="166"/>
        <end position="179"/>
    </location>
</feature>
<reference evidence="3" key="1">
    <citation type="submission" date="2007-02" db="EMBL/GenBank/DDBJ databases">
        <title>Complete sequence of Pyrobaculum calidifontis JCM 11548.</title>
        <authorList>
            <consortium name="US DOE Joint Genome Institute"/>
            <person name="Copeland A."/>
            <person name="Lucas S."/>
            <person name="Lapidus A."/>
            <person name="Barry K."/>
            <person name="Glavina del Rio T."/>
            <person name="Dalin E."/>
            <person name="Tice H."/>
            <person name="Pitluck S."/>
            <person name="Chain P."/>
            <person name="Malfatti S."/>
            <person name="Shin M."/>
            <person name="Vergez L."/>
            <person name="Schmutz J."/>
            <person name="Larimer F."/>
            <person name="Land M."/>
            <person name="Hauser L."/>
            <person name="Kyrpides N."/>
            <person name="Mikhailova N."/>
            <person name="Cozen A.E."/>
            <person name="Fitz-Gibbon S.T."/>
            <person name="House C.H."/>
            <person name="Saltikov C."/>
            <person name="Lowe T.M."/>
            <person name="Richardson P."/>
        </authorList>
    </citation>
    <scope>NUCLEOTIDE SEQUENCE [LARGE SCALE GENOMIC DNA]</scope>
    <source>
        <strain evidence="3">JCM 11548</strain>
    </source>
</reference>
<feature type="transmembrane region" description="Helical" evidence="2">
    <location>
        <begin position="342"/>
        <end position="365"/>
    </location>
</feature>
<evidence type="ECO:0000256" key="1">
    <source>
        <dbReference type="SAM" id="MobiDB-lite"/>
    </source>
</evidence>
<dbReference type="OrthoDB" id="115386at2157"/>
<dbReference type="AlphaFoldDB" id="A3MTK0"/>
<dbReference type="Gene3D" id="3.40.30.10">
    <property type="entry name" value="Glutaredoxin"/>
    <property type="match status" value="1"/>
</dbReference>
<dbReference type="InterPro" id="IPR036249">
    <property type="entry name" value="Thioredoxin-like_sf"/>
</dbReference>
<feature type="region of interest" description="Disordered" evidence="1">
    <location>
        <begin position="160"/>
        <end position="179"/>
    </location>
</feature>
<dbReference type="KEGG" id="pcl:Pcal_0540"/>
<feature type="transmembrane region" description="Helical" evidence="2">
    <location>
        <begin position="190"/>
        <end position="213"/>
    </location>
</feature>
<evidence type="ECO:0000256" key="2">
    <source>
        <dbReference type="SAM" id="Phobius"/>
    </source>
</evidence>
<dbReference type="SUPFAM" id="SSF52833">
    <property type="entry name" value="Thioredoxin-like"/>
    <property type="match status" value="1"/>
</dbReference>
<feature type="transmembrane region" description="Helical" evidence="2">
    <location>
        <begin position="225"/>
        <end position="248"/>
    </location>
</feature>
<feature type="transmembrane region" description="Helical" evidence="2">
    <location>
        <begin position="254"/>
        <end position="273"/>
    </location>
</feature>
<feature type="transmembrane region" description="Helical" evidence="2">
    <location>
        <begin position="386"/>
        <end position="406"/>
    </location>
</feature>
<feature type="transmembrane region" description="Helical" evidence="2">
    <location>
        <begin position="314"/>
        <end position="336"/>
    </location>
</feature>
<sequence>MRTLLAVLAAAFLAYSLTIGQLHFTDVNSGDDFNRALVDGPVLIFIHQPNCLGCAKLKGEVFPKPQVAQALRGVNLVSIDLAAYPVTSIKVVADGSVYVYQGSLRVSKASGQVEVPIYATPTLVLGYVKNGTIHLTMVIVGAVEAPQLIELVKLAYTQPTEATPRPSTTQTAEPTTATQTTSPLGTVAQIALSFAAGAASVFSPCVLPVVTIAATTYLARRNLALVLLGMVISFAALAALATTAAAWARAAATTALYLIGGVVLVAIGLIFVIERFNKAFLMWVSSLQTRAYKLTKRGAGAVGDLALGASLGAVWMPCVAPFLGVVAMGSLVAAALSRDYLAVFFNTLAYAAGLAAVIYAVVYAVQKSARRTATLKWSRLGRRIEYAVGIASIVLGILLIGEAFGLRTITLLV</sequence>
<dbReference type="InterPro" id="IPR051790">
    <property type="entry name" value="Cytochrome_c-biogenesis_DsbD"/>
</dbReference>
<dbReference type="PANTHER" id="PTHR31272">
    <property type="entry name" value="CYTOCHROME C-TYPE BIOGENESIS PROTEIN HI_1454-RELATED"/>
    <property type="match status" value="1"/>
</dbReference>
<keyword evidence="2 3" id="KW-0812">Transmembrane</keyword>
<dbReference type="HOGENOM" id="CLU_732847_0_0_2"/>
<dbReference type="EMBL" id="CP000561">
    <property type="protein sequence ID" value="ABO07967.1"/>
    <property type="molecule type" value="Genomic_DNA"/>
</dbReference>
<keyword evidence="4" id="KW-1185">Reference proteome</keyword>
<gene>
    <name evidence="3" type="ordered locus">Pcal_0540</name>
</gene>
<protein>
    <submittedName>
        <fullName evidence="3">Cytochrome c biogenesis protein, transmembrane region</fullName>
    </submittedName>
</protein>
<dbReference type="RefSeq" id="WP_011849225.1">
    <property type="nucleotide sequence ID" value="NC_009073.1"/>
</dbReference>
<name>A3MTK0_PYRCJ</name>
<dbReference type="Proteomes" id="UP000001431">
    <property type="component" value="Chromosome"/>
</dbReference>
<dbReference type="eggNOG" id="arCOG02405">
    <property type="taxonomic scope" value="Archaea"/>
</dbReference>